<name>A0A557SYY8_9ARCH</name>
<keyword evidence="2" id="KW-1185">Reference proteome</keyword>
<evidence type="ECO:0000313" key="1">
    <source>
        <dbReference type="EMBL" id="TVP41819.1"/>
    </source>
</evidence>
<gene>
    <name evidence="1" type="ORF">NARC_10225</name>
</gene>
<dbReference type="Proteomes" id="UP000315289">
    <property type="component" value="Unassembled WGS sequence"/>
</dbReference>
<comment type="caution">
    <text evidence="1">The sequence shown here is derived from an EMBL/GenBank/DDBJ whole genome shotgun (WGS) entry which is preliminary data.</text>
</comment>
<dbReference type="AlphaFoldDB" id="A0A557SYY8"/>
<organism evidence="1 2">
    <name type="scientific">Candidatus Nitrosocosmicus arcticus</name>
    <dbReference type="NCBI Taxonomy" id="2035267"/>
    <lineage>
        <taxon>Archaea</taxon>
        <taxon>Nitrososphaerota</taxon>
        <taxon>Nitrososphaeria</taxon>
        <taxon>Nitrososphaerales</taxon>
        <taxon>Nitrososphaeraceae</taxon>
        <taxon>Candidatus Nitrosocosmicus</taxon>
    </lineage>
</organism>
<accession>A0A557SYY8</accession>
<evidence type="ECO:0000313" key="2">
    <source>
        <dbReference type="Proteomes" id="UP000315289"/>
    </source>
</evidence>
<dbReference type="EMBL" id="VOAH01000001">
    <property type="protein sequence ID" value="TVP41819.1"/>
    <property type="molecule type" value="Genomic_DNA"/>
</dbReference>
<sequence>MELPFGEKSNSVGYGDGSRGRTVRVNINGGGGLNENQKHDWKVDPGPQFIWTPLHNRNAEFTYYFRTDGKFQGQPGKTNFNHTECSSKLRGGVHIGSNNFKASCVELKFKSVKEIIHLDLTWNTTIRAMCLADQVSPHSSYLQTITLQKVDGLAERQSCGPIWTTIRQLQETIWIQIHLTPLESQRTIGNHYRNSCSLRRVPITNL</sequence>
<proteinExistence type="predicted"/>
<protein>
    <submittedName>
        <fullName evidence="1">Uncharacterized protein</fullName>
    </submittedName>
</protein>
<reference evidence="1 2" key="1">
    <citation type="journal article" date="2019" name="Front. Microbiol.">
        <title>Ammonia Oxidation by the Arctic Terrestrial Thaumarchaeote Candidatus Nitrosocosmicus arcticus Is Stimulated by Increasing Temperatures.</title>
        <authorList>
            <person name="Alves R.J.E."/>
            <person name="Kerou M."/>
            <person name="Zappe A."/>
            <person name="Bittner R."/>
            <person name="Abby S.S."/>
            <person name="Schmidt H.A."/>
            <person name="Pfeifer K."/>
            <person name="Schleper C."/>
        </authorList>
    </citation>
    <scope>NUCLEOTIDE SEQUENCE [LARGE SCALE GENOMIC DNA]</scope>
    <source>
        <strain evidence="1 2">Kfb</strain>
    </source>
</reference>